<dbReference type="PROSITE" id="PS50283">
    <property type="entry name" value="NA_SOLUT_SYMP_3"/>
    <property type="match status" value="1"/>
</dbReference>
<evidence type="ECO:0000256" key="9">
    <source>
        <dbReference type="ARBA" id="ARBA00023065"/>
    </source>
</evidence>
<dbReference type="EMBL" id="JAWZYT010000621">
    <property type="protein sequence ID" value="KAK4321087.1"/>
    <property type="molecule type" value="Genomic_DNA"/>
</dbReference>
<evidence type="ECO:0000256" key="4">
    <source>
        <dbReference type="ARBA" id="ARBA00022692"/>
    </source>
</evidence>
<dbReference type="PANTHER" id="PTHR45897">
    <property type="entry name" value="HIGH-AFFINITY CHOLINE TRANSPORTER 1"/>
    <property type="match status" value="1"/>
</dbReference>
<comment type="subcellular location">
    <subcellularLocation>
        <location evidence="1">Membrane</location>
        <topology evidence="1">Multi-pass membrane protein</topology>
    </subcellularLocation>
</comment>
<name>A0AAE1Q9K6_9EUCA</name>
<comment type="similarity">
    <text evidence="2 13">Belongs to the sodium:solute symporter (SSF) (TC 2.A.21) family.</text>
</comment>
<evidence type="ECO:0000256" key="7">
    <source>
        <dbReference type="ARBA" id="ARBA00022989"/>
    </source>
</evidence>
<protein>
    <submittedName>
        <fullName evidence="15">Uncharacterized protein</fullName>
    </submittedName>
</protein>
<keyword evidence="7 14" id="KW-1133">Transmembrane helix</keyword>
<evidence type="ECO:0000256" key="11">
    <source>
        <dbReference type="ARBA" id="ARBA00023180"/>
    </source>
</evidence>
<evidence type="ECO:0000256" key="1">
    <source>
        <dbReference type="ARBA" id="ARBA00004141"/>
    </source>
</evidence>
<dbReference type="Pfam" id="PF00474">
    <property type="entry name" value="SSF"/>
    <property type="match status" value="1"/>
</dbReference>
<comment type="caution">
    <text evidence="15">The sequence shown here is derived from an EMBL/GenBank/DDBJ whole genome shotgun (WGS) entry which is preliminary data.</text>
</comment>
<sequence length="96" mass="10526">MLHLYSHHSSPHPPRATLSVVLNLDNTIAVVLSACIAVFYTLFGGLYAVAYTDVIQLICIFIGLVSRIECLIGRRKEAVFRGSLSSDCSVPRITSF</sequence>
<keyword evidence="5" id="KW-0769">Symport</keyword>
<keyword evidence="4 14" id="KW-0812">Transmembrane</keyword>
<evidence type="ECO:0000256" key="6">
    <source>
        <dbReference type="ARBA" id="ARBA00022979"/>
    </source>
</evidence>
<evidence type="ECO:0000256" key="5">
    <source>
        <dbReference type="ARBA" id="ARBA00022847"/>
    </source>
</evidence>
<reference evidence="15" key="1">
    <citation type="submission" date="2023-11" db="EMBL/GenBank/DDBJ databases">
        <title>Genome assemblies of two species of porcelain crab, Petrolisthes cinctipes and Petrolisthes manimaculis (Anomura: Porcellanidae).</title>
        <authorList>
            <person name="Angst P."/>
        </authorList>
    </citation>
    <scope>NUCLEOTIDE SEQUENCE</scope>
    <source>
        <strain evidence="15">PB745_02</strain>
        <tissue evidence="15">Gill</tissue>
    </source>
</reference>
<evidence type="ECO:0000313" key="16">
    <source>
        <dbReference type="Proteomes" id="UP001292094"/>
    </source>
</evidence>
<accession>A0AAE1Q9K6</accession>
<evidence type="ECO:0000256" key="2">
    <source>
        <dbReference type="ARBA" id="ARBA00006434"/>
    </source>
</evidence>
<evidence type="ECO:0000256" key="10">
    <source>
        <dbReference type="ARBA" id="ARBA00023136"/>
    </source>
</evidence>
<dbReference type="InterPro" id="IPR038377">
    <property type="entry name" value="Na/Glc_symporter_sf"/>
</dbReference>
<feature type="transmembrane region" description="Helical" evidence="14">
    <location>
        <begin position="20"/>
        <end position="40"/>
    </location>
</feature>
<dbReference type="Gene3D" id="1.20.1730.10">
    <property type="entry name" value="Sodium/glucose cotransporter"/>
    <property type="match status" value="1"/>
</dbReference>
<dbReference type="PANTHER" id="PTHR45897:SF4">
    <property type="entry name" value="HIGH-AFFINITY CHOLINE TRANSPORTER 1"/>
    <property type="match status" value="1"/>
</dbReference>
<evidence type="ECO:0000256" key="3">
    <source>
        <dbReference type="ARBA" id="ARBA00022448"/>
    </source>
</evidence>
<keyword evidence="10 14" id="KW-0472">Membrane</keyword>
<keyword evidence="16" id="KW-1185">Reference proteome</keyword>
<proteinExistence type="inferred from homology"/>
<keyword evidence="9" id="KW-0406">Ion transport</keyword>
<organism evidence="15 16">
    <name type="scientific">Petrolisthes manimaculis</name>
    <dbReference type="NCBI Taxonomy" id="1843537"/>
    <lineage>
        <taxon>Eukaryota</taxon>
        <taxon>Metazoa</taxon>
        <taxon>Ecdysozoa</taxon>
        <taxon>Arthropoda</taxon>
        <taxon>Crustacea</taxon>
        <taxon>Multicrustacea</taxon>
        <taxon>Malacostraca</taxon>
        <taxon>Eumalacostraca</taxon>
        <taxon>Eucarida</taxon>
        <taxon>Decapoda</taxon>
        <taxon>Pleocyemata</taxon>
        <taxon>Anomura</taxon>
        <taxon>Galatheoidea</taxon>
        <taxon>Porcellanidae</taxon>
        <taxon>Petrolisthes</taxon>
    </lineage>
</organism>
<gene>
    <name evidence="15" type="ORF">Pmani_008104</name>
</gene>
<dbReference type="AlphaFoldDB" id="A0AAE1Q9K6"/>
<evidence type="ECO:0000256" key="14">
    <source>
        <dbReference type="SAM" id="Phobius"/>
    </source>
</evidence>
<keyword evidence="6" id="KW-0530">Neurotransmitter biosynthesis</keyword>
<keyword evidence="11" id="KW-0325">Glycoprotein</keyword>
<dbReference type="GO" id="GO:0005886">
    <property type="term" value="C:plasma membrane"/>
    <property type="evidence" value="ECO:0007669"/>
    <property type="project" value="TreeGrafter"/>
</dbReference>
<evidence type="ECO:0000256" key="12">
    <source>
        <dbReference type="ARBA" id="ARBA00023201"/>
    </source>
</evidence>
<dbReference type="Proteomes" id="UP001292094">
    <property type="component" value="Unassembled WGS sequence"/>
</dbReference>
<evidence type="ECO:0000313" key="15">
    <source>
        <dbReference type="EMBL" id="KAK4321087.1"/>
    </source>
</evidence>
<keyword evidence="12" id="KW-0739">Sodium transport</keyword>
<keyword evidence="8" id="KW-0915">Sodium</keyword>
<keyword evidence="3" id="KW-0813">Transport</keyword>
<dbReference type="InterPro" id="IPR001734">
    <property type="entry name" value="Na/solute_symporter"/>
</dbReference>
<evidence type="ECO:0000256" key="8">
    <source>
        <dbReference type="ARBA" id="ARBA00023053"/>
    </source>
</evidence>
<dbReference type="GO" id="GO:0008292">
    <property type="term" value="P:acetylcholine biosynthetic process"/>
    <property type="evidence" value="ECO:0007669"/>
    <property type="project" value="TreeGrafter"/>
</dbReference>
<dbReference type="GO" id="GO:0005307">
    <property type="term" value="F:choline:sodium symporter activity"/>
    <property type="evidence" value="ECO:0007669"/>
    <property type="project" value="TreeGrafter"/>
</dbReference>
<evidence type="ECO:0000256" key="13">
    <source>
        <dbReference type="RuleBase" id="RU362091"/>
    </source>
</evidence>
<dbReference type="InterPro" id="IPR052244">
    <property type="entry name" value="Choline_transporter"/>
</dbReference>